<dbReference type="InterPro" id="IPR020590">
    <property type="entry name" value="Guanylate_kinase_CS"/>
</dbReference>
<dbReference type="Gene3D" id="2.30.42.10">
    <property type="match status" value="3"/>
</dbReference>
<dbReference type="Pfam" id="PF00625">
    <property type="entry name" value="Guanylate_kin"/>
    <property type="match status" value="1"/>
</dbReference>
<dbReference type="GO" id="GO:0043113">
    <property type="term" value="P:receptor clustering"/>
    <property type="evidence" value="ECO:0007669"/>
    <property type="project" value="TreeGrafter"/>
</dbReference>
<keyword evidence="7" id="KW-0472">Membrane</keyword>
<dbReference type="KEGG" id="nvi:100119218"/>
<proteinExistence type="inferred from homology"/>
<dbReference type="PANTHER" id="PTHR23119:SF51">
    <property type="entry name" value="DISKS LARGE 1 TUMOR SUPPRESSOR PROTEIN"/>
    <property type="match status" value="1"/>
</dbReference>
<feature type="domain" description="SH3" evidence="9">
    <location>
        <begin position="470"/>
        <end position="539"/>
    </location>
</feature>
<dbReference type="SUPFAM" id="SSF101288">
    <property type="entry name" value="L27 domain"/>
    <property type="match status" value="1"/>
</dbReference>
<dbReference type="SUPFAM" id="SSF50156">
    <property type="entry name" value="PDZ domain-like"/>
    <property type="match status" value="3"/>
</dbReference>
<dbReference type="EnsemblMetazoa" id="XM_031928124">
    <property type="protein sequence ID" value="XP_031783984"/>
    <property type="gene ID" value="LOC100119218"/>
</dbReference>
<dbReference type="InterPro" id="IPR036028">
    <property type="entry name" value="SH3-like_dom_sf"/>
</dbReference>
<dbReference type="SMART" id="SM00072">
    <property type="entry name" value="GuKc"/>
    <property type="match status" value="1"/>
</dbReference>
<evidence type="ECO:0000256" key="3">
    <source>
        <dbReference type="ARBA" id="ARBA00007014"/>
    </source>
</evidence>
<dbReference type="InterPro" id="IPR050614">
    <property type="entry name" value="Synaptic_Scaffolding_LAP-MAGUK"/>
</dbReference>
<dbReference type="PROSITE" id="PS51022">
    <property type="entry name" value="L27"/>
    <property type="match status" value="1"/>
</dbReference>
<dbReference type="PROSITE" id="PS50106">
    <property type="entry name" value="PDZ"/>
    <property type="match status" value="3"/>
</dbReference>
<keyword evidence="5" id="KW-1003">Cell membrane</keyword>
<dbReference type="GeneID" id="100119218"/>
<dbReference type="CDD" id="cd11861">
    <property type="entry name" value="SH3_DLG-like"/>
    <property type="match status" value="1"/>
</dbReference>
<dbReference type="SMART" id="SM00228">
    <property type="entry name" value="PDZ"/>
    <property type="match status" value="3"/>
</dbReference>
<sequence>MSIIYEGAWLPPYDTHRALELLSDYYSRLTKSPEKQLLIEIERFIRILKSRFFQALIDIQEYYEITLLDGMKVNNLINQGDNIFLNSLKICREDRRLSVCSITNNNYSNNNDTQDCWSYVEIAILRRESGLGFSIAGGTDNPHLQNDYHIYITKIIPDGAAANDDRLRINDIIEKVNDCSLINLTHSTAVDILKRAGDSVKLYVRRKNYGHNLKEIELLKGENGFGFSIAGGISNQHIPGDNGIYITKIQDKGAAQIDSRLRVGQKLVAVKNIFGYRDLENVSHEEAVEALKSTKDKIILYILESEDNKFKNIIPTRDLSVLKDNPPIIHQQMFTNHVEQKISCYTKNDNYIKTRTITLNKGPRGLGFNIVGGEDGAGIYISYILAGGPADNDGKLQKGDRLLNVNGIDFSIISHEEAAKVLKGTDGKVTLIVQHDLEEYNRFDAKLNNIREYRSQQPMNIGTLIKTTEKKSMYVRALFDYDPNKDDDLPSLGLNFDFGDILHVTNASDDEWWLATKVFPESNEGFGIIPARKRWERKQRARDRSVKFEGHTPVLIDKQSNTDKRKKNYSFSRKFPFMKNKDDKSDDYFDQEPFMLCYTQEDRKIEDPGSKEILYRVELPFMEELTLVYLENDADEDDSQQLCDDEIILSYDTVQNITIDFTRPVIILGPIKDKINDDLITEYPEKFSSCVPHTTRAKRDNEIDGQDYYFMSSRVEMEKDIQNHLFIEAGQYNENLYGTSITAVKEVASQGKHCILDVSGNAIKRLYAAQLYPIALFVKVNSPDSMLHDRGMKVLQVDYAARSKRSKIFLMVVFTGEKYYVMKHETKVEGKSTFVPCRIWYFILLFAQRPLFKPRKQGIIKGDSYQDIYEKVKKNIFKQSKKNVWISCKNYNG</sequence>
<dbReference type="AlphaFoldDB" id="A0A7M7Q9M5"/>
<evidence type="ECO:0000259" key="9">
    <source>
        <dbReference type="PROSITE" id="PS50002"/>
    </source>
</evidence>
<dbReference type="FunCoup" id="A0A7M7Q9M5">
    <property type="interactions" value="423"/>
</dbReference>
<evidence type="ECO:0000256" key="4">
    <source>
        <dbReference type="ARBA" id="ARBA00022443"/>
    </source>
</evidence>
<dbReference type="GO" id="GO:0098839">
    <property type="term" value="C:postsynaptic density membrane"/>
    <property type="evidence" value="ECO:0007669"/>
    <property type="project" value="TreeGrafter"/>
</dbReference>
<dbReference type="Pfam" id="PF00595">
    <property type="entry name" value="PDZ"/>
    <property type="match status" value="3"/>
</dbReference>
<keyword evidence="4 8" id="KW-0728">SH3 domain</keyword>
<dbReference type="OrthoDB" id="78824at2759"/>
<dbReference type="Pfam" id="PF09058">
    <property type="entry name" value="L27_1"/>
    <property type="match status" value="1"/>
</dbReference>
<dbReference type="SMART" id="SM00569">
    <property type="entry name" value="L27"/>
    <property type="match status" value="1"/>
</dbReference>
<keyword evidence="6" id="KW-0677">Repeat</keyword>
<protein>
    <submittedName>
        <fullName evidence="13">Uncharacterized protein</fullName>
    </submittedName>
</protein>
<dbReference type="SUPFAM" id="SSF50044">
    <property type="entry name" value="SH3-domain"/>
    <property type="match status" value="1"/>
</dbReference>
<evidence type="ECO:0000259" key="11">
    <source>
        <dbReference type="PROSITE" id="PS50106"/>
    </source>
</evidence>
<dbReference type="InParanoid" id="A0A7M7Q9M5"/>
<dbReference type="InterPro" id="IPR015143">
    <property type="entry name" value="L27_1"/>
</dbReference>
<dbReference type="GO" id="GO:0031594">
    <property type="term" value="C:neuromuscular junction"/>
    <property type="evidence" value="ECO:0007669"/>
    <property type="project" value="TreeGrafter"/>
</dbReference>
<evidence type="ECO:0000313" key="14">
    <source>
        <dbReference type="Proteomes" id="UP000002358"/>
    </source>
</evidence>
<reference evidence="13" key="1">
    <citation type="submission" date="2021-01" db="UniProtKB">
        <authorList>
            <consortium name="EnsemblMetazoa"/>
        </authorList>
    </citation>
    <scope>IDENTIFICATION</scope>
</reference>
<dbReference type="InterPro" id="IPR001452">
    <property type="entry name" value="SH3_domain"/>
</dbReference>
<dbReference type="Gene3D" id="1.10.287.470">
    <property type="entry name" value="Helix hairpin bin"/>
    <property type="match status" value="1"/>
</dbReference>
<feature type="domain" description="PDZ" evidence="11">
    <location>
        <begin position="121"/>
        <end position="208"/>
    </location>
</feature>
<dbReference type="InterPro" id="IPR027417">
    <property type="entry name" value="P-loop_NTPase"/>
</dbReference>
<dbReference type="GO" id="GO:0019901">
    <property type="term" value="F:protein kinase binding"/>
    <property type="evidence" value="ECO:0007669"/>
    <property type="project" value="TreeGrafter"/>
</dbReference>
<evidence type="ECO:0000259" key="12">
    <source>
        <dbReference type="PROSITE" id="PS51022"/>
    </source>
</evidence>
<dbReference type="GO" id="GO:0099072">
    <property type="term" value="P:regulation of postsynaptic membrane neurotransmitter receptor levels"/>
    <property type="evidence" value="ECO:0007669"/>
    <property type="project" value="TreeGrafter"/>
</dbReference>
<feature type="domain" description="L27" evidence="12">
    <location>
        <begin position="11"/>
        <end position="71"/>
    </location>
</feature>
<evidence type="ECO:0000256" key="8">
    <source>
        <dbReference type="PROSITE-ProRule" id="PRU00192"/>
    </source>
</evidence>
<keyword evidence="14" id="KW-1185">Reference proteome</keyword>
<dbReference type="Gene3D" id="3.40.50.300">
    <property type="entry name" value="P-loop containing nucleotide triphosphate hydrolases"/>
    <property type="match status" value="1"/>
</dbReference>
<dbReference type="PROSITE" id="PS50002">
    <property type="entry name" value="SH3"/>
    <property type="match status" value="1"/>
</dbReference>
<dbReference type="InterPro" id="IPR008144">
    <property type="entry name" value="Guanylate_kin-like_dom"/>
</dbReference>
<dbReference type="Gene3D" id="2.30.30.40">
    <property type="entry name" value="SH3 Domains"/>
    <property type="match status" value="1"/>
</dbReference>
<dbReference type="Pfam" id="PF00018">
    <property type="entry name" value="SH3_1"/>
    <property type="match status" value="1"/>
</dbReference>
<organism evidence="13 14">
    <name type="scientific">Nasonia vitripennis</name>
    <name type="common">Parasitic wasp</name>
    <dbReference type="NCBI Taxonomy" id="7425"/>
    <lineage>
        <taxon>Eukaryota</taxon>
        <taxon>Metazoa</taxon>
        <taxon>Ecdysozoa</taxon>
        <taxon>Arthropoda</taxon>
        <taxon>Hexapoda</taxon>
        <taxon>Insecta</taxon>
        <taxon>Pterygota</taxon>
        <taxon>Neoptera</taxon>
        <taxon>Endopterygota</taxon>
        <taxon>Hymenoptera</taxon>
        <taxon>Apocrita</taxon>
        <taxon>Proctotrupomorpha</taxon>
        <taxon>Chalcidoidea</taxon>
        <taxon>Pteromalidae</taxon>
        <taxon>Pteromalinae</taxon>
        <taxon>Nasonia</taxon>
    </lineage>
</organism>
<dbReference type="PROSITE" id="PS00856">
    <property type="entry name" value="GUANYLATE_KINASE_1"/>
    <property type="match status" value="1"/>
</dbReference>
<evidence type="ECO:0000256" key="2">
    <source>
        <dbReference type="ARBA" id="ARBA00004236"/>
    </source>
</evidence>
<feature type="domain" description="PDZ" evidence="11">
    <location>
        <begin position="215"/>
        <end position="306"/>
    </location>
</feature>
<accession>A0A7M7Q9M5</accession>
<evidence type="ECO:0000313" key="13">
    <source>
        <dbReference type="EnsemblMetazoa" id="XP_031783984"/>
    </source>
</evidence>
<dbReference type="PROSITE" id="PS50052">
    <property type="entry name" value="GUANYLATE_KINASE_2"/>
    <property type="match status" value="1"/>
</dbReference>
<name>A0A7M7Q9M5_NASVI</name>
<dbReference type="GO" id="GO:0016323">
    <property type="term" value="C:basolateral plasma membrane"/>
    <property type="evidence" value="ECO:0007669"/>
    <property type="project" value="TreeGrafter"/>
</dbReference>
<dbReference type="InterPro" id="IPR036034">
    <property type="entry name" value="PDZ_sf"/>
</dbReference>
<dbReference type="PANTHER" id="PTHR23119">
    <property type="entry name" value="DISCS LARGE"/>
    <property type="match status" value="1"/>
</dbReference>
<comment type="similarity">
    <text evidence="3">Belongs to the MAGUK family.</text>
</comment>
<evidence type="ECO:0000256" key="5">
    <source>
        <dbReference type="ARBA" id="ARBA00022475"/>
    </source>
</evidence>
<evidence type="ECO:0000256" key="1">
    <source>
        <dbReference type="ARBA" id="ARBA00004170"/>
    </source>
</evidence>
<dbReference type="GO" id="GO:0007268">
    <property type="term" value="P:chemical synaptic transmission"/>
    <property type="evidence" value="ECO:0007669"/>
    <property type="project" value="TreeGrafter"/>
</dbReference>
<evidence type="ECO:0000259" key="10">
    <source>
        <dbReference type="PROSITE" id="PS50052"/>
    </source>
</evidence>
<dbReference type="GO" id="GO:0043005">
    <property type="term" value="C:neuron projection"/>
    <property type="evidence" value="ECO:0007669"/>
    <property type="project" value="TreeGrafter"/>
</dbReference>
<feature type="domain" description="Guanylate kinase-like" evidence="10">
    <location>
        <begin position="662"/>
        <end position="830"/>
    </location>
</feature>
<dbReference type="InterPro" id="IPR001478">
    <property type="entry name" value="PDZ"/>
</dbReference>
<dbReference type="SUPFAM" id="SSF52540">
    <property type="entry name" value="P-loop containing nucleoside triphosphate hydrolases"/>
    <property type="match status" value="1"/>
</dbReference>
<feature type="domain" description="PDZ" evidence="11">
    <location>
        <begin position="356"/>
        <end position="437"/>
    </location>
</feature>
<dbReference type="InterPro" id="IPR004172">
    <property type="entry name" value="L27_dom"/>
</dbReference>
<dbReference type="SMR" id="A0A7M7Q9M5"/>
<dbReference type="GO" id="GO:0097120">
    <property type="term" value="P:receptor localization to synapse"/>
    <property type="evidence" value="ECO:0007669"/>
    <property type="project" value="TreeGrafter"/>
</dbReference>
<dbReference type="RefSeq" id="XP_031783984.1">
    <property type="nucleotide sequence ID" value="XM_031928124.1"/>
</dbReference>
<dbReference type="GO" id="GO:0045197">
    <property type="term" value="P:establishment or maintenance of epithelial cell apical/basal polarity"/>
    <property type="evidence" value="ECO:0007669"/>
    <property type="project" value="TreeGrafter"/>
</dbReference>
<dbReference type="SMART" id="SM00326">
    <property type="entry name" value="SH3"/>
    <property type="match status" value="1"/>
</dbReference>
<dbReference type="InterPro" id="IPR036892">
    <property type="entry name" value="L27_dom_sf"/>
</dbReference>
<evidence type="ECO:0000256" key="6">
    <source>
        <dbReference type="ARBA" id="ARBA00022737"/>
    </source>
</evidence>
<dbReference type="GO" id="GO:0098609">
    <property type="term" value="P:cell-cell adhesion"/>
    <property type="evidence" value="ECO:0007669"/>
    <property type="project" value="TreeGrafter"/>
</dbReference>
<dbReference type="Proteomes" id="UP000002358">
    <property type="component" value="Unassembled WGS sequence"/>
</dbReference>
<comment type="subcellular location">
    <subcellularLocation>
        <location evidence="2">Cell membrane</location>
    </subcellularLocation>
    <subcellularLocation>
        <location evidence="1">Membrane</location>
        <topology evidence="1">Peripheral membrane protein</topology>
    </subcellularLocation>
</comment>
<dbReference type="InterPro" id="IPR008145">
    <property type="entry name" value="GK/Ca_channel_bsu"/>
</dbReference>
<evidence type="ECO:0000256" key="7">
    <source>
        <dbReference type="ARBA" id="ARBA00023136"/>
    </source>
</evidence>